<feature type="domain" description="HTH araC/xylS-type" evidence="5">
    <location>
        <begin position="242"/>
        <end position="343"/>
    </location>
</feature>
<evidence type="ECO:0000256" key="4">
    <source>
        <dbReference type="SAM" id="MobiDB-lite"/>
    </source>
</evidence>
<dbReference type="PROSITE" id="PS01124">
    <property type="entry name" value="HTH_ARAC_FAMILY_2"/>
    <property type="match status" value="1"/>
</dbReference>
<accession>A0A1H4D4D8</accession>
<dbReference type="Gene3D" id="1.10.10.60">
    <property type="entry name" value="Homeodomain-like"/>
    <property type="match status" value="1"/>
</dbReference>
<reference evidence="6 7" key="1">
    <citation type="submission" date="2016-10" db="EMBL/GenBank/DDBJ databases">
        <authorList>
            <person name="de Groot N.N."/>
        </authorList>
    </citation>
    <scope>NUCLEOTIDE SEQUENCE [LARGE SCALE GENOMIC DNA]</scope>
    <source>
        <strain evidence="6 7">ATCC 29281</strain>
    </source>
</reference>
<dbReference type="SUPFAM" id="SSF46689">
    <property type="entry name" value="Homeodomain-like"/>
    <property type="match status" value="1"/>
</dbReference>
<dbReference type="SMART" id="SM00342">
    <property type="entry name" value="HTH_ARAC"/>
    <property type="match status" value="1"/>
</dbReference>
<feature type="region of interest" description="Disordered" evidence="4">
    <location>
        <begin position="1"/>
        <end position="20"/>
    </location>
</feature>
<evidence type="ECO:0000256" key="1">
    <source>
        <dbReference type="ARBA" id="ARBA00023015"/>
    </source>
</evidence>
<dbReference type="InterPro" id="IPR009057">
    <property type="entry name" value="Homeodomain-like_sf"/>
</dbReference>
<dbReference type="PANTHER" id="PTHR46796">
    <property type="entry name" value="HTH-TYPE TRANSCRIPTIONAL ACTIVATOR RHAS-RELATED"/>
    <property type="match status" value="1"/>
</dbReference>
<dbReference type="eggNOG" id="COG2207">
    <property type="taxonomic scope" value="Bacteria"/>
</dbReference>
<evidence type="ECO:0000256" key="2">
    <source>
        <dbReference type="ARBA" id="ARBA00023125"/>
    </source>
</evidence>
<proteinExistence type="predicted"/>
<evidence type="ECO:0000256" key="3">
    <source>
        <dbReference type="ARBA" id="ARBA00023163"/>
    </source>
</evidence>
<dbReference type="InterPro" id="IPR050204">
    <property type="entry name" value="AraC_XylS_family_regulators"/>
</dbReference>
<dbReference type="STRING" id="71657.SAMN02982996_02165"/>
<dbReference type="EMBL" id="FNQS01000007">
    <property type="protein sequence ID" value="SEA67683.1"/>
    <property type="molecule type" value="Genomic_DNA"/>
</dbReference>
<dbReference type="InterPro" id="IPR018060">
    <property type="entry name" value="HTH_AraC"/>
</dbReference>
<keyword evidence="3" id="KW-0804">Transcription</keyword>
<keyword evidence="1" id="KW-0805">Transcription regulation</keyword>
<gene>
    <name evidence="6" type="ORF">SAMN02982996_02165</name>
</gene>
<dbReference type="Proteomes" id="UP000187280">
    <property type="component" value="Unassembled WGS sequence"/>
</dbReference>
<evidence type="ECO:0000259" key="5">
    <source>
        <dbReference type="PROSITE" id="PS01124"/>
    </source>
</evidence>
<dbReference type="GeneID" id="97765036"/>
<dbReference type="PANTHER" id="PTHR46796:SF12">
    <property type="entry name" value="HTH-TYPE DNA-BINDING TRANSCRIPTIONAL ACTIVATOR EUTR"/>
    <property type="match status" value="1"/>
</dbReference>
<evidence type="ECO:0000313" key="7">
    <source>
        <dbReference type="Proteomes" id="UP000187280"/>
    </source>
</evidence>
<sequence>MKTDHRLHPHQLAAQPTPPDAVQALQSQTHHPMHQRYTQDVYAQSRTITAWQQLYDQVSPGHFRGELQELLLDGMQLCHEYTNLALRQSCMAWAGSLWFGIPSTQENMGFINAQPLDKYGIAVSPGGKEFELSTPDDFSILGVVISHELLHQYIGALSDPQWLTERLTRGTTLQMDLSNKEQLCDYIRHALWYSCHFPQVMKKGNTQKLLNHNLLTMLMSFLENVQPPTEPAQNHHHRKLIAFAREYVLSQTSEPVTVLDLCNRLHVSRRTLQNAFQNILGIAPNAWLKIIRLNAVRRELIDPETPHRTVQDAAMQWGFWHLSQFAIDYQKLFNEKPSLTLRRHCPQ</sequence>
<dbReference type="InterPro" id="IPR018062">
    <property type="entry name" value="HTH_AraC-typ_CS"/>
</dbReference>
<dbReference type="GO" id="GO:0003700">
    <property type="term" value="F:DNA-binding transcription factor activity"/>
    <property type="evidence" value="ECO:0007669"/>
    <property type="project" value="InterPro"/>
</dbReference>
<dbReference type="AlphaFoldDB" id="A0A1H4D4D8"/>
<name>A0A1H4D4D8_9GAMM</name>
<dbReference type="PROSITE" id="PS00041">
    <property type="entry name" value="HTH_ARAC_FAMILY_1"/>
    <property type="match status" value="1"/>
</dbReference>
<keyword evidence="7" id="KW-1185">Reference proteome</keyword>
<protein>
    <submittedName>
        <fullName evidence="6">Transcriptional regulator, AraC family</fullName>
    </submittedName>
</protein>
<dbReference type="RefSeq" id="WP_074728687.1">
    <property type="nucleotide sequence ID" value="NZ_FNQS01000007.1"/>
</dbReference>
<evidence type="ECO:0000313" key="6">
    <source>
        <dbReference type="EMBL" id="SEA67683.1"/>
    </source>
</evidence>
<organism evidence="6 7">
    <name type="scientific">Lonsdalea quercina</name>
    <dbReference type="NCBI Taxonomy" id="71657"/>
    <lineage>
        <taxon>Bacteria</taxon>
        <taxon>Pseudomonadati</taxon>
        <taxon>Pseudomonadota</taxon>
        <taxon>Gammaproteobacteria</taxon>
        <taxon>Enterobacterales</taxon>
        <taxon>Pectobacteriaceae</taxon>
        <taxon>Lonsdalea</taxon>
    </lineage>
</organism>
<dbReference type="GO" id="GO:0043565">
    <property type="term" value="F:sequence-specific DNA binding"/>
    <property type="evidence" value="ECO:0007669"/>
    <property type="project" value="InterPro"/>
</dbReference>
<dbReference type="NCBIfam" id="NF007522">
    <property type="entry name" value="PRK10130.1"/>
    <property type="match status" value="1"/>
</dbReference>
<keyword evidence="2" id="KW-0238">DNA-binding</keyword>
<dbReference type="Pfam" id="PF12833">
    <property type="entry name" value="HTH_18"/>
    <property type="match status" value="1"/>
</dbReference>